<dbReference type="Pfam" id="PF02825">
    <property type="entry name" value="WWE"/>
    <property type="match status" value="1"/>
</dbReference>
<dbReference type="SMART" id="SM01127">
    <property type="entry name" value="DDHD"/>
    <property type="match status" value="1"/>
</dbReference>
<feature type="domain" description="WWE" evidence="3">
    <location>
        <begin position="896"/>
        <end position="978"/>
    </location>
</feature>
<dbReference type="Pfam" id="PF02862">
    <property type="entry name" value="DDHD"/>
    <property type="match status" value="1"/>
</dbReference>
<organism evidence="5 6">
    <name type="scientific">Pseudolycoriella hygida</name>
    <dbReference type="NCBI Taxonomy" id="35572"/>
    <lineage>
        <taxon>Eukaryota</taxon>
        <taxon>Metazoa</taxon>
        <taxon>Ecdysozoa</taxon>
        <taxon>Arthropoda</taxon>
        <taxon>Hexapoda</taxon>
        <taxon>Insecta</taxon>
        <taxon>Pterygota</taxon>
        <taxon>Neoptera</taxon>
        <taxon>Endopterygota</taxon>
        <taxon>Diptera</taxon>
        <taxon>Nematocera</taxon>
        <taxon>Sciaroidea</taxon>
        <taxon>Sciaridae</taxon>
        <taxon>Pseudolycoriella</taxon>
    </lineage>
</organism>
<dbReference type="Proteomes" id="UP001151699">
    <property type="component" value="Chromosome X"/>
</dbReference>
<dbReference type="PROSITE" id="PS50918">
    <property type="entry name" value="WWE"/>
    <property type="match status" value="1"/>
</dbReference>
<protein>
    <submittedName>
        <fullName evidence="5">Phospholipase DDHD2</fullName>
    </submittedName>
</protein>
<name>A0A9Q0MV71_9DIPT</name>
<accession>A0A9Q0MV71</accession>
<dbReference type="GO" id="GO:0030134">
    <property type="term" value="C:COPII-coated ER to Golgi transport vesicle"/>
    <property type="evidence" value="ECO:0007669"/>
    <property type="project" value="TreeGrafter"/>
</dbReference>
<comment type="caution">
    <text evidence="5">The sequence shown here is derived from an EMBL/GenBank/DDBJ whole genome shotgun (WGS) entry which is preliminary data.</text>
</comment>
<dbReference type="GO" id="GO:0004620">
    <property type="term" value="F:phospholipase activity"/>
    <property type="evidence" value="ECO:0007669"/>
    <property type="project" value="TreeGrafter"/>
</dbReference>
<dbReference type="OrthoDB" id="69269at2759"/>
<reference evidence="5" key="1">
    <citation type="submission" date="2022-07" db="EMBL/GenBank/DDBJ databases">
        <authorList>
            <person name="Trinca V."/>
            <person name="Uliana J.V.C."/>
            <person name="Torres T.T."/>
            <person name="Ward R.J."/>
            <person name="Monesi N."/>
        </authorList>
    </citation>
    <scope>NUCLEOTIDE SEQUENCE</scope>
    <source>
        <strain evidence="5">HSMRA1968</strain>
        <tissue evidence="5">Whole embryos</tissue>
    </source>
</reference>
<evidence type="ECO:0000313" key="6">
    <source>
        <dbReference type="Proteomes" id="UP001151699"/>
    </source>
</evidence>
<dbReference type="PANTHER" id="PTHR23509:SF10">
    <property type="entry name" value="LD21067P"/>
    <property type="match status" value="1"/>
</dbReference>
<evidence type="ECO:0000256" key="2">
    <source>
        <dbReference type="SAM" id="MobiDB-lite"/>
    </source>
</evidence>
<dbReference type="PANTHER" id="PTHR23509">
    <property type="entry name" value="PA-PL1 PHOSPHOLIPASE FAMILY"/>
    <property type="match status" value="1"/>
</dbReference>
<gene>
    <name evidence="5" type="primary">DDHD2</name>
    <name evidence="5" type="ORF">Bhyg_10847</name>
</gene>
<feature type="region of interest" description="Disordered" evidence="2">
    <location>
        <begin position="1426"/>
        <end position="1448"/>
    </location>
</feature>
<dbReference type="PROSITE" id="PS51043">
    <property type="entry name" value="DDHD"/>
    <property type="match status" value="1"/>
</dbReference>
<dbReference type="InterPro" id="IPR057825">
    <property type="entry name" value="WWE_SEC23-DDH2"/>
</dbReference>
<feature type="compositionally biased region" description="Polar residues" evidence="2">
    <location>
        <begin position="27"/>
        <end position="36"/>
    </location>
</feature>
<evidence type="ECO:0000259" key="4">
    <source>
        <dbReference type="PROSITE" id="PS51043"/>
    </source>
</evidence>
<feature type="region of interest" description="Disordered" evidence="2">
    <location>
        <begin position="1511"/>
        <end position="1531"/>
    </location>
</feature>
<evidence type="ECO:0000259" key="3">
    <source>
        <dbReference type="PROSITE" id="PS50918"/>
    </source>
</evidence>
<feature type="domain" description="DDHD" evidence="4">
    <location>
        <begin position="1291"/>
        <end position="1500"/>
    </location>
</feature>
<dbReference type="EMBL" id="WJQU01000003">
    <property type="protein sequence ID" value="KAJ6638114.1"/>
    <property type="molecule type" value="Genomic_DNA"/>
</dbReference>
<dbReference type="InterPro" id="IPR004170">
    <property type="entry name" value="WWE_dom"/>
</dbReference>
<evidence type="ECO:0000313" key="5">
    <source>
        <dbReference type="EMBL" id="KAJ6638114.1"/>
    </source>
</evidence>
<sequence length="1531" mass="169528">MSVNIELKPVIFGSEPAILDTESFSEISLDQPSSDLETYPEPPNPLQDDQFSIDYSKPFNTLTQATQLTASLSQLPSVASSVFSSFSNILKGASPTPTSTYDQQQVDTFNILPPETEETPPLNTALPYASEESSIPAVAPTFYSTDDPVFLPPAPALSPPPLNATSGNAYRLTTKRKTYAPAPGLSHQDNQTVPSPFSSIVPPLPQQTNFQANQPATYQNTAVNQPPPSQNTKFSFTSFFPTPLLEKITGASTSHTQEAPIAVPDVFAAESTNPPVTVNKPALFDTNPVVPERNPNFFPAEIQSNFQPTPPLNQPLFFNPAQQTSFSSVNPTQSAVCGTIESVPSVTSIPPTGNISNYRLRGKPHYKNPLSSTPSTTPLLVPFPQATPSPVPCVGIFNPGNVNLSSEQQIHSTQSSGFAPPNINFFNQPQSVQPEHNTPLANQFVDNNTVSASISAPVSNFDTFSLGNVLQPPKQLIQPAQTPFVPQPYQLQPSQDYSSQLNVIETLHPQAQENPFLGTSIPPIDQTPLDIIQSVNNLTLDKQPESSQQQNFFNQPIEAKLPGEEPSVSQLQPSPFVNPFAAVVTHTPTESSESEVLPATATLFQPQIINQGTYSEVSNSETQFEAPFTQTFATNSVSQIENKEEPLGYATSQQSDVNLNKEESSEGTNILFNSQQDNYENLNRQADDVNLANSDSKNSSAFDIFFNKQQPEFNLNYSEATAAPQSVPTSNLASSFFETSSNSSVDWFNPSKTVEPTTNQFEGDINRNTQAAASEQETLDPSSFFNANNNQTSSDRSPPNYFQIQNFFNNPPLISDSKEQDNNFNFIENNLINKRLHNLTHKASTETDGSISSNIVEPPSSAQSEFSEFAEINPETVQSDDFLGEPEQSAIRNMASSQPKSDGVYRPVYKHWFYLKSVSDRKPTWTPFSMSDSLNLEEAFNTNAPNDVRVNGGRYDVCIEKRCRTPVYWNANCEEVRRCSWFYVGSDSRTVPYDEKVADALEEEYKLGFETGKWNRRVSVSPNENVHLKDPTLLIYFSVPTPASESSLFEAVPAAIGRGQVRRGLEYFHIDEGEPEKIDHLLFMVHGIGSGCDLKFRSIEEVVEDFRTVALSMTKSHYSASCDRGEIGRIEILPVSWHAELHSEESGIDEKLKAITLDSIPKLRTFTNETLLDILFYSSPVYCQKIIDTVAGAINKTYTKFCERNPDFNGHVSLAGHSLGSLILFDLLQHQRRPESLDDEMDVDSSTVPETNDYLNDVRLQKPLTRTRSRKINYTVGPAGTGQPYINYPQLVIHPKKFFAIGSPIGMFVTVRGIDNLGLNYKLPTTDGLYNIFHPLDPVAYRIEALVNPDLIPLRPVLIPHHKGRKRMHLEFQETMARIGADIKQKVTDAVNVFIHFLQKKNDMAELQQEVDRVISHEISLGSSSDQRARAFSTSTTSSDAENPDTELPLGALNEGKRIDYVLQEAPLEFFNEYLFALTSHVCYWDSADTVLFIVKEIYTSLGIKTDSQIPQQSMTIERPISASSPTTPNS</sequence>
<dbReference type="InterPro" id="IPR058055">
    <property type="entry name" value="PA-PLA1"/>
</dbReference>
<dbReference type="Pfam" id="PF23464">
    <property type="entry name" value="WWE_3"/>
    <property type="match status" value="1"/>
</dbReference>
<dbReference type="GO" id="GO:0046872">
    <property type="term" value="F:metal ion binding"/>
    <property type="evidence" value="ECO:0007669"/>
    <property type="project" value="InterPro"/>
</dbReference>
<dbReference type="InterPro" id="IPR004177">
    <property type="entry name" value="DDHD_dom"/>
</dbReference>
<keyword evidence="6" id="KW-1185">Reference proteome</keyword>
<feature type="region of interest" description="Disordered" evidence="2">
    <location>
        <begin position="27"/>
        <end position="49"/>
    </location>
</feature>
<comment type="similarity">
    <text evidence="1">Belongs to the PA-PLA1 family.</text>
</comment>
<proteinExistence type="inferred from homology"/>
<evidence type="ECO:0000256" key="1">
    <source>
        <dbReference type="ARBA" id="ARBA00038464"/>
    </source>
</evidence>